<dbReference type="GO" id="GO:0043531">
    <property type="term" value="F:ADP binding"/>
    <property type="evidence" value="ECO:0007669"/>
    <property type="project" value="InterPro"/>
</dbReference>
<proteinExistence type="predicted"/>
<keyword evidence="3" id="KW-1185">Reference proteome</keyword>
<dbReference type="Pfam" id="PF00931">
    <property type="entry name" value="NB-ARC"/>
    <property type="match status" value="1"/>
</dbReference>
<dbReference type="InterPro" id="IPR027417">
    <property type="entry name" value="P-loop_NTPase"/>
</dbReference>
<feature type="domain" description="NB-ARC" evidence="1">
    <location>
        <begin position="8"/>
        <end position="88"/>
    </location>
</feature>
<accession>A0AAP0PYE4</accession>
<dbReference type="SUPFAM" id="SSF52540">
    <property type="entry name" value="P-loop containing nucleoside triphosphate hydrolases"/>
    <property type="match status" value="1"/>
</dbReference>
<sequence>MAEDILVASAHDHSVKEHCGLMTIWICVSEGFAITMVWSKFLKEIDSSIQAESLSKQEVQNHIKKQLNGKKFLLVLDDFWQKVRSWKVGGTNPSI</sequence>
<dbReference type="AlphaFoldDB" id="A0AAP0PYE4"/>
<name>A0AAP0PYE4_9MAGN</name>
<evidence type="ECO:0000259" key="1">
    <source>
        <dbReference type="Pfam" id="PF00931"/>
    </source>
</evidence>
<organism evidence="2 3">
    <name type="scientific">Stephania yunnanensis</name>
    <dbReference type="NCBI Taxonomy" id="152371"/>
    <lineage>
        <taxon>Eukaryota</taxon>
        <taxon>Viridiplantae</taxon>
        <taxon>Streptophyta</taxon>
        <taxon>Embryophyta</taxon>
        <taxon>Tracheophyta</taxon>
        <taxon>Spermatophyta</taxon>
        <taxon>Magnoliopsida</taxon>
        <taxon>Ranunculales</taxon>
        <taxon>Menispermaceae</taxon>
        <taxon>Menispermoideae</taxon>
        <taxon>Cissampelideae</taxon>
        <taxon>Stephania</taxon>
    </lineage>
</organism>
<dbReference type="EMBL" id="JBBNAF010000003">
    <property type="protein sequence ID" value="KAK9159955.1"/>
    <property type="molecule type" value="Genomic_DNA"/>
</dbReference>
<evidence type="ECO:0000313" key="3">
    <source>
        <dbReference type="Proteomes" id="UP001420932"/>
    </source>
</evidence>
<protein>
    <recommendedName>
        <fullName evidence="1">NB-ARC domain-containing protein</fullName>
    </recommendedName>
</protein>
<reference evidence="2 3" key="1">
    <citation type="submission" date="2024-01" db="EMBL/GenBank/DDBJ databases">
        <title>Genome assemblies of Stephania.</title>
        <authorList>
            <person name="Yang L."/>
        </authorList>
    </citation>
    <scope>NUCLEOTIDE SEQUENCE [LARGE SCALE GENOMIC DNA]</scope>
    <source>
        <strain evidence="2">YNDBR</strain>
        <tissue evidence="2">Leaf</tissue>
    </source>
</reference>
<dbReference type="Proteomes" id="UP001420932">
    <property type="component" value="Unassembled WGS sequence"/>
</dbReference>
<dbReference type="InterPro" id="IPR002182">
    <property type="entry name" value="NB-ARC"/>
</dbReference>
<evidence type="ECO:0000313" key="2">
    <source>
        <dbReference type="EMBL" id="KAK9159955.1"/>
    </source>
</evidence>
<gene>
    <name evidence="2" type="ORF">Syun_006296</name>
</gene>
<dbReference type="Gene3D" id="3.40.50.300">
    <property type="entry name" value="P-loop containing nucleotide triphosphate hydrolases"/>
    <property type="match status" value="1"/>
</dbReference>
<comment type="caution">
    <text evidence="2">The sequence shown here is derived from an EMBL/GenBank/DDBJ whole genome shotgun (WGS) entry which is preliminary data.</text>
</comment>